<dbReference type="AlphaFoldDB" id="A0A455SZM8"/>
<gene>
    <name evidence="1" type="ORF">KTA_12370</name>
</gene>
<dbReference type="EMBL" id="AP019377">
    <property type="protein sequence ID" value="BBH93038.1"/>
    <property type="molecule type" value="Genomic_DNA"/>
</dbReference>
<organism evidence="1">
    <name type="scientific">Thermogemmatispora argillosa</name>
    <dbReference type="NCBI Taxonomy" id="2045280"/>
    <lineage>
        <taxon>Bacteria</taxon>
        <taxon>Bacillati</taxon>
        <taxon>Chloroflexota</taxon>
        <taxon>Ktedonobacteria</taxon>
        <taxon>Thermogemmatisporales</taxon>
        <taxon>Thermogemmatisporaceae</taxon>
        <taxon>Thermogemmatispora</taxon>
    </lineage>
</organism>
<evidence type="ECO:0000313" key="1">
    <source>
        <dbReference type="EMBL" id="BBH93038.1"/>
    </source>
</evidence>
<protein>
    <submittedName>
        <fullName evidence="1">Uncharacterized protein</fullName>
    </submittedName>
</protein>
<proteinExistence type="predicted"/>
<accession>A0A455SZM8</accession>
<sequence>MGEDKGLWQCQQVPACEGLPAPQASQKRSDDCICMEYLSLDQIGAAQQSSRSALYYPSGMVRVHMTDD</sequence>
<name>A0A455SZM8_9CHLR</name>
<reference evidence="1" key="1">
    <citation type="submission" date="2018-12" db="EMBL/GenBank/DDBJ databases">
        <title>Novel natural products biosynthetic potential of the class Ktedonobacteria.</title>
        <authorList>
            <person name="Zheng Y."/>
            <person name="Saitou A."/>
            <person name="Wang C.M."/>
            <person name="Toyoda A."/>
            <person name="Minakuchi Y."/>
            <person name="Sekiguchi Y."/>
            <person name="Ueda K."/>
            <person name="Takano H."/>
            <person name="Sakai Y."/>
            <person name="Yokota A."/>
            <person name="Yabe S."/>
        </authorList>
    </citation>
    <scope>NUCLEOTIDE SEQUENCE</scope>
    <source>
        <strain evidence="1">A3-2</strain>
    </source>
</reference>